<dbReference type="AlphaFoldDB" id="C9LSA2"/>
<name>C9LSA2_SELS3</name>
<evidence type="ECO:0000256" key="12">
    <source>
        <dbReference type="RuleBase" id="RU004135"/>
    </source>
</evidence>
<evidence type="ECO:0000256" key="8">
    <source>
        <dbReference type="ARBA" id="ARBA00050251"/>
    </source>
</evidence>
<feature type="domain" description="Mur ligase C-terminal" evidence="15">
    <location>
        <begin position="828"/>
        <end position="949"/>
    </location>
</feature>
<dbReference type="FunFam" id="3.90.190.20:FF:000006">
    <property type="entry name" value="UDP-N-acetylmuramoyl-L-alanyl-D-glutamate--2,6-diaminopimelate ligase"/>
    <property type="match status" value="1"/>
</dbReference>
<feature type="short sequence motif" description="Meso-diaminopimelate recognition motif" evidence="10">
    <location>
        <begin position="412"/>
        <end position="415"/>
    </location>
</feature>
<dbReference type="NCBIfam" id="TIGR01085">
    <property type="entry name" value="murE"/>
    <property type="match status" value="1"/>
</dbReference>
<keyword evidence="3 11" id="KW-0132">Cell division</keyword>
<evidence type="ECO:0000256" key="5">
    <source>
        <dbReference type="ARBA" id="ARBA00022984"/>
    </source>
</evidence>
<dbReference type="Gene3D" id="3.40.1390.10">
    <property type="entry name" value="MurE/MurF, N-terminal domain"/>
    <property type="match status" value="2"/>
</dbReference>
<comment type="catalytic activity">
    <reaction evidence="11 13">
        <text>D-alanyl-D-alanine + UDP-N-acetyl-alpha-D-muramoyl-L-alanyl-gamma-D-glutamyl-meso-2,6-diaminopimelate + ATP = UDP-N-acetyl-alpha-D-muramoyl-L-alanyl-gamma-D-glutamyl-meso-2,6-diaminopimeloyl-D-alanyl-D-alanine + ADP + phosphate + H(+)</text>
        <dbReference type="Rhea" id="RHEA:28374"/>
        <dbReference type="ChEBI" id="CHEBI:15378"/>
        <dbReference type="ChEBI" id="CHEBI:30616"/>
        <dbReference type="ChEBI" id="CHEBI:43474"/>
        <dbReference type="ChEBI" id="CHEBI:57822"/>
        <dbReference type="ChEBI" id="CHEBI:61386"/>
        <dbReference type="ChEBI" id="CHEBI:83905"/>
        <dbReference type="ChEBI" id="CHEBI:456216"/>
        <dbReference type="EC" id="6.3.2.10"/>
    </reaction>
</comment>
<dbReference type="GO" id="GO:0000287">
    <property type="term" value="F:magnesium ion binding"/>
    <property type="evidence" value="ECO:0007669"/>
    <property type="project" value="UniProtKB-UniRule"/>
</dbReference>
<dbReference type="STRING" id="546271.Selsp_1823"/>
<dbReference type="NCBIfam" id="TIGR01143">
    <property type="entry name" value="murF"/>
    <property type="match status" value="1"/>
</dbReference>
<evidence type="ECO:0000259" key="15">
    <source>
        <dbReference type="Pfam" id="PF02875"/>
    </source>
</evidence>
<dbReference type="GO" id="GO:0008766">
    <property type="term" value="F:UDP-N-acetylmuramoylalanyl-D-glutamyl-2,6-diaminopimelate-D-alanyl-D-alanine ligase activity"/>
    <property type="evidence" value="ECO:0007669"/>
    <property type="project" value="RHEA"/>
</dbReference>
<evidence type="ECO:0000256" key="7">
    <source>
        <dbReference type="ARBA" id="ARBA00023316"/>
    </source>
</evidence>
<dbReference type="Pfam" id="PF02875">
    <property type="entry name" value="Mur_ligase_C"/>
    <property type="match status" value="2"/>
</dbReference>
<sequence length="968" mass="103311">MAMKTLAELAALVEGAEIKGDAAAKIADIVHDSREVTEGTLFVAIEGLHVDGHSFIAQAVEKGACAILTEREIEIPEGAAAVLRVPNLAAALEVIVPFFHDYPSRKMRIIGITGTNGKTTTSYMTRAILREAGYKVGLIGTIQILVEDEALPIHNTTPDVVVLERTLAYMARRGMDFVVMEVSSHALDQNRVAGIEFDTAVFTNLTQDHLDYHKTLENYKRAKARLFDLVSRKGAKEGKTAVVNDDDAAGETMLAHAKCAHLTYAVKKEAALRAENIRVHARGLELTLAGAFGRMDLSLGVTGIFNVYNVMSAVGAALAERIAPEAIKRALEAFKSVPGRFELVDAGQAFSIIVDYAHTPDGLENILNTAREIAAGRILTVFGCGGDRDRTKRPIMGRIAAALSDVVLVTSDNPRTEDPARILDEVEVGVLEKIGDKCHEKIADRRTAIVRAVALAEKDDIVIIAGKGHENYQILKDKTIHFDDKEVAREAVAAREKSYAMHFSLADIERAAKAEVVRTAADIAFSDIVTDTRKIAAGSLFVALQGERFDGADFAAQAVEKGAAGVLVAVDTPEAKLPKTGVVLKAKDTLLAYQQIAAAWRRKFSIPVVAITGSNGKTTTKDLTAAVLGACLLVQKTAANYNNEIGLPLTLLGLRAAHEAAVVEIGMRGLGQIAALAPLAAPTVAIVTNVGEVHMELLGSIENIARAKAELVEAVEPGGTVILNADDARVLAMREKAKAGVRVVTFGLSRDADVRAVAVGKAEGGMRFMLEWKNERGRLERHELFLPMPGRHNVSNALAAIAAARVLGLSLADVRRGLAVPPAQKMRFAVEKCGAYTFVNDAYNASPVSTRASLKTLAEMFAGRKIAVLGDMLELGSASKSGHASVGEEAAHLGFAAVLSRGEESRFIAEAAKAGGVPLVERMTSHEAAAARLKEILQPGDAVLFKGSRGMKMDEIIPLLKKALEAGK</sequence>
<dbReference type="Gene3D" id="3.90.190.20">
    <property type="entry name" value="Mur ligase, C-terminal domain"/>
    <property type="match status" value="2"/>
</dbReference>
<dbReference type="PANTHER" id="PTHR23135:SF4">
    <property type="entry name" value="UDP-N-ACETYLMURAMOYL-L-ALANYL-D-GLUTAMATE--2,6-DIAMINOPIMELATE LIGASE MURE HOMOLOG, CHLOROPLASTIC"/>
    <property type="match status" value="1"/>
</dbReference>
<feature type="binding site" evidence="10">
    <location>
        <position position="470"/>
    </location>
    <ligand>
        <name>meso-2,6-diaminopimelate</name>
        <dbReference type="ChEBI" id="CHEBI:57791"/>
    </ligand>
</feature>
<proteinExistence type="inferred from homology"/>
<comment type="pathway">
    <text evidence="1 11 12">Cell wall biogenesis; peptidoglycan biosynthesis.</text>
</comment>
<keyword evidence="11" id="KW-0547">Nucleotide-binding</keyword>
<evidence type="ECO:0000313" key="18">
    <source>
        <dbReference type="Proteomes" id="UP000003505"/>
    </source>
</evidence>
<evidence type="ECO:0000256" key="2">
    <source>
        <dbReference type="ARBA" id="ARBA00005898"/>
    </source>
</evidence>
<comment type="function">
    <text evidence="11 13">Involved in cell wall formation. Catalyzes the final step in the synthesis of UDP-N-acetylmuramoyl-pentapeptide, the precursor of murein.</text>
</comment>
<evidence type="ECO:0000259" key="16">
    <source>
        <dbReference type="Pfam" id="PF08245"/>
    </source>
</evidence>
<comment type="similarity">
    <text evidence="2 10">Belongs to the MurCDEF family. MurE subfamily.</text>
</comment>
<feature type="domain" description="Mur ligase N-terminal catalytic" evidence="14">
    <location>
        <begin position="26"/>
        <end position="96"/>
    </location>
</feature>
<feature type="binding site" evidence="10">
    <location>
        <position position="466"/>
    </location>
    <ligand>
        <name>meso-2,6-diaminopimelate</name>
        <dbReference type="ChEBI" id="CHEBI:57791"/>
    </ligand>
</feature>
<dbReference type="InterPro" id="IPR005761">
    <property type="entry name" value="UDP-N-AcMur-Glu-dNH2Pim_ligase"/>
</dbReference>
<comment type="subcellular location">
    <subcellularLocation>
        <location evidence="11 12">Cytoplasm</location>
    </subcellularLocation>
</comment>
<evidence type="ECO:0000256" key="9">
    <source>
        <dbReference type="ARBA" id="ARBA00056782"/>
    </source>
</evidence>
<feature type="binding site" evidence="10">
    <location>
        <position position="155"/>
    </location>
    <ligand>
        <name>UDP-N-acetyl-alpha-D-muramoyl-L-alanyl-D-glutamate</name>
        <dbReference type="ChEBI" id="CHEBI:83900"/>
    </ligand>
</feature>
<feature type="binding site" evidence="10">
    <location>
        <position position="189"/>
    </location>
    <ligand>
        <name>UDP-N-acetyl-alpha-D-muramoyl-L-alanyl-D-glutamate</name>
        <dbReference type="ChEBI" id="CHEBI:83900"/>
    </ligand>
</feature>
<dbReference type="eggNOG" id="COG0770">
    <property type="taxonomic scope" value="Bacteria"/>
</dbReference>
<dbReference type="InterPro" id="IPR035911">
    <property type="entry name" value="MurE/MurF_N"/>
</dbReference>
<evidence type="ECO:0000256" key="1">
    <source>
        <dbReference type="ARBA" id="ARBA00004752"/>
    </source>
</evidence>
<comment type="caution">
    <text evidence="17">The sequence shown here is derived from an EMBL/GenBank/DDBJ whole genome shotgun (WGS) entry which is preliminary data.</text>
</comment>
<feature type="binding site" evidence="10">
    <location>
        <position position="183"/>
    </location>
    <ligand>
        <name>UDP-N-acetyl-alpha-D-muramoyl-L-alanyl-D-glutamate</name>
        <dbReference type="ChEBI" id="CHEBI:83900"/>
    </ligand>
</feature>
<reference evidence="17 18" key="1">
    <citation type="submission" date="2009-09" db="EMBL/GenBank/DDBJ databases">
        <authorList>
            <person name="Weinstock G."/>
            <person name="Sodergren E."/>
            <person name="Clifton S."/>
            <person name="Fulton L."/>
            <person name="Fulton B."/>
            <person name="Courtney L."/>
            <person name="Fronick C."/>
            <person name="Harrison M."/>
            <person name="Strong C."/>
            <person name="Farmer C."/>
            <person name="Delahaunty K."/>
            <person name="Markovic C."/>
            <person name="Hall O."/>
            <person name="Minx P."/>
            <person name="Tomlinson C."/>
            <person name="Mitreva M."/>
            <person name="Nelson J."/>
            <person name="Hou S."/>
            <person name="Wollam A."/>
            <person name="Pepin K.H."/>
            <person name="Johnson M."/>
            <person name="Bhonagiri V."/>
            <person name="Nash W.E."/>
            <person name="Warren W."/>
            <person name="Chinwalla A."/>
            <person name="Mardis E.R."/>
            <person name="Wilson R.K."/>
        </authorList>
    </citation>
    <scope>NUCLEOTIDE SEQUENCE [LARGE SCALE GENOMIC DNA]</scope>
    <source>
        <strain evidence="18">ATCC 35185 / DSM 20758 / VPI D19B-28</strain>
    </source>
</reference>
<keyword evidence="11 17" id="KW-0436">Ligase</keyword>
<dbReference type="HAMAP" id="MF_00208">
    <property type="entry name" value="MurE"/>
    <property type="match status" value="1"/>
</dbReference>
<dbReference type="SUPFAM" id="SSF53623">
    <property type="entry name" value="MurD-like peptide ligases, catalytic domain"/>
    <property type="match status" value="2"/>
</dbReference>
<feature type="modified residue" description="N6-carboxylysine" evidence="10">
    <location>
        <position position="223"/>
    </location>
</feature>
<comment type="caution">
    <text evidence="10">Lacks conserved residue(s) required for the propagation of feature annotation.</text>
</comment>
<feature type="binding site" evidence="10">
    <location>
        <position position="33"/>
    </location>
    <ligand>
        <name>UDP-N-acetyl-alpha-D-muramoyl-L-alanyl-D-glutamate</name>
        <dbReference type="ChEBI" id="CHEBI:83900"/>
    </ligand>
</feature>
<dbReference type="UniPathway" id="UPA00219"/>
<feature type="domain" description="Mur ligase central" evidence="16">
    <location>
        <begin position="112"/>
        <end position="317"/>
    </location>
</feature>
<dbReference type="InterPro" id="IPR004101">
    <property type="entry name" value="Mur_ligase_C"/>
</dbReference>
<comment type="cofactor">
    <cofactor evidence="10">
        <name>Mg(2+)</name>
        <dbReference type="ChEBI" id="CHEBI:18420"/>
    </cofactor>
</comment>
<evidence type="ECO:0000313" key="17">
    <source>
        <dbReference type="EMBL" id="EEX78142.1"/>
    </source>
</evidence>
<dbReference type="GO" id="GO:0008360">
    <property type="term" value="P:regulation of cell shape"/>
    <property type="evidence" value="ECO:0007669"/>
    <property type="project" value="UniProtKB-KW"/>
</dbReference>
<keyword evidence="4 11" id="KW-0133">Cell shape</keyword>
<feature type="domain" description="Mur ligase C-terminal" evidence="15">
    <location>
        <begin position="339"/>
        <end position="468"/>
    </location>
</feature>
<organism evidence="17 18">
    <name type="scientific">Selenomonas sputigena (strain ATCC 35185 / DSM 20758 / CCUG 44933 / VPI D19B-28)</name>
    <dbReference type="NCBI Taxonomy" id="546271"/>
    <lineage>
        <taxon>Bacteria</taxon>
        <taxon>Bacillati</taxon>
        <taxon>Bacillota</taxon>
        <taxon>Negativicutes</taxon>
        <taxon>Selenomonadales</taxon>
        <taxon>Selenomonadaceae</taxon>
        <taxon>Selenomonas</taxon>
    </lineage>
</organism>
<protein>
    <recommendedName>
        <fullName evidence="10 11">Multifunctional fusion protein</fullName>
    </recommendedName>
    <domain>
        <recommendedName>
            <fullName evidence="10">UDP-N-acetylmuramoyl-L-alanyl-D-glutamate--2,6-diaminopimelate ligase</fullName>
            <ecNumber evidence="10">6.3.2.13</ecNumber>
        </recommendedName>
        <alternativeName>
            <fullName evidence="10">Meso-A2pm-adding enzyme</fullName>
        </alternativeName>
        <alternativeName>
            <fullName evidence="10">Meso-diaminopimelate-adding enzyme</fullName>
        </alternativeName>
        <alternativeName>
            <fullName evidence="10">UDP-MurNAc-L-Ala-D-Glu:meso-diaminopimelate ligase</fullName>
        </alternativeName>
        <alternativeName>
            <fullName evidence="10">UDP-MurNAc-tripeptide synthetase</fullName>
        </alternativeName>
        <alternativeName>
            <fullName evidence="10">UDP-N-acetylmuramyl-tripeptide synthetase</fullName>
        </alternativeName>
    </domain>
    <domain>
        <recommendedName>
            <fullName evidence="11">UDP-N-acetylmuramoyl-tripeptide--D-alanyl-D-alanine ligase</fullName>
            <ecNumber evidence="11">6.3.2.10</ecNumber>
        </recommendedName>
        <alternativeName>
            <fullName evidence="11">D-alanyl-D-alanine-adding enzyme</fullName>
        </alternativeName>
    </domain>
</protein>
<dbReference type="Proteomes" id="UP000003505">
    <property type="component" value="Unassembled WGS sequence"/>
</dbReference>
<dbReference type="GO" id="GO:0008765">
    <property type="term" value="F:UDP-N-acetylmuramoylalanyl-D-glutamate-2,6-diaminopimelate ligase activity"/>
    <property type="evidence" value="ECO:0007669"/>
    <property type="project" value="UniProtKB-UniRule"/>
</dbReference>
<comment type="catalytic activity">
    <reaction evidence="8 10">
        <text>UDP-N-acetyl-alpha-D-muramoyl-L-alanyl-D-glutamate + meso-2,6-diaminopimelate + ATP = UDP-N-acetyl-alpha-D-muramoyl-L-alanyl-gamma-D-glutamyl-meso-2,6-diaminopimelate + ADP + phosphate + H(+)</text>
        <dbReference type="Rhea" id="RHEA:23676"/>
        <dbReference type="ChEBI" id="CHEBI:15378"/>
        <dbReference type="ChEBI" id="CHEBI:30616"/>
        <dbReference type="ChEBI" id="CHEBI:43474"/>
        <dbReference type="ChEBI" id="CHEBI:57791"/>
        <dbReference type="ChEBI" id="CHEBI:83900"/>
        <dbReference type="ChEBI" id="CHEBI:83905"/>
        <dbReference type="ChEBI" id="CHEBI:456216"/>
        <dbReference type="EC" id="6.3.2.13"/>
    </reaction>
</comment>
<dbReference type="GO" id="GO:0047480">
    <property type="term" value="F:UDP-N-acetylmuramoyl-tripeptide-D-alanyl-D-alanine ligase activity"/>
    <property type="evidence" value="ECO:0007669"/>
    <property type="project" value="UniProtKB-UniRule"/>
</dbReference>
<dbReference type="EC" id="6.3.2.10" evidence="11"/>
<evidence type="ECO:0000256" key="10">
    <source>
        <dbReference type="HAMAP-Rule" id="MF_00208"/>
    </source>
</evidence>
<dbReference type="InterPro" id="IPR013221">
    <property type="entry name" value="Mur_ligase_cen"/>
</dbReference>
<keyword evidence="7 11" id="KW-0961">Cell wall biogenesis/degradation</keyword>
<dbReference type="EC" id="6.3.2.13" evidence="10"/>
<dbReference type="HAMAP" id="MF_02019">
    <property type="entry name" value="MurF"/>
    <property type="match status" value="1"/>
</dbReference>
<comment type="PTM">
    <text evidence="10">Carboxylation is probably crucial for Mg(2+) binding and, consequently, for the gamma-phosphate positioning of ATP.</text>
</comment>
<keyword evidence="11" id="KW-0963">Cytoplasm</keyword>
<dbReference type="NCBIfam" id="NF001126">
    <property type="entry name" value="PRK00139.1-4"/>
    <property type="match status" value="1"/>
</dbReference>
<dbReference type="GO" id="GO:0051301">
    <property type="term" value="P:cell division"/>
    <property type="evidence" value="ECO:0007669"/>
    <property type="project" value="UniProtKB-KW"/>
</dbReference>
<evidence type="ECO:0000256" key="3">
    <source>
        <dbReference type="ARBA" id="ARBA00022618"/>
    </source>
</evidence>
<evidence type="ECO:0000256" key="6">
    <source>
        <dbReference type="ARBA" id="ARBA00023306"/>
    </source>
</evidence>
<feature type="binding site" evidence="10">
    <location>
        <begin position="412"/>
        <end position="415"/>
    </location>
    <ligand>
        <name>meso-2,6-diaminopimelate</name>
        <dbReference type="ChEBI" id="CHEBI:57791"/>
    </ligand>
</feature>
<accession>C9LSA2</accession>
<dbReference type="InterPro" id="IPR036615">
    <property type="entry name" value="Mur_ligase_C_dom_sf"/>
</dbReference>
<dbReference type="Gene3D" id="3.40.1190.10">
    <property type="entry name" value="Mur-like, catalytic domain"/>
    <property type="match status" value="2"/>
</dbReference>
<keyword evidence="5 11" id="KW-0573">Peptidoglycan synthesis</keyword>
<keyword evidence="6 11" id="KW-0131">Cell cycle</keyword>
<evidence type="ECO:0000256" key="13">
    <source>
        <dbReference type="RuleBase" id="RU004136"/>
    </source>
</evidence>
<dbReference type="SUPFAM" id="SSF53244">
    <property type="entry name" value="MurD-like peptide ligases, peptide-binding domain"/>
    <property type="match status" value="2"/>
</dbReference>
<feature type="binding site" evidence="10">
    <location>
        <position position="191"/>
    </location>
    <ligand>
        <name>UDP-N-acetyl-alpha-D-muramoyl-L-alanyl-D-glutamate</name>
        <dbReference type="ChEBI" id="CHEBI:83900"/>
    </ligand>
</feature>
<dbReference type="Pfam" id="PF01225">
    <property type="entry name" value="Mur_ligase"/>
    <property type="match status" value="2"/>
</dbReference>
<feature type="binding site" evidence="10">
    <location>
        <begin position="114"/>
        <end position="120"/>
    </location>
    <ligand>
        <name>ATP</name>
        <dbReference type="ChEBI" id="CHEBI:30616"/>
    </ligand>
</feature>
<dbReference type="eggNOG" id="COG0769">
    <property type="taxonomic scope" value="Bacteria"/>
</dbReference>
<feature type="domain" description="Mur ligase central" evidence="16">
    <location>
        <begin position="611"/>
        <end position="804"/>
    </location>
</feature>
<feature type="binding site" evidence="11">
    <location>
        <begin position="613"/>
        <end position="619"/>
    </location>
    <ligand>
        <name>ATP</name>
        <dbReference type="ChEBI" id="CHEBI:30616"/>
    </ligand>
</feature>
<keyword evidence="10" id="KW-0460">Magnesium</keyword>
<dbReference type="GO" id="GO:0071555">
    <property type="term" value="P:cell wall organization"/>
    <property type="evidence" value="ECO:0007669"/>
    <property type="project" value="UniProtKB-KW"/>
</dbReference>
<evidence type="ECO:0000256" key="4">
    <source>
        <dbReference type="ARBA" id="ARBA00022960"/>
    </source>
</evidence>
<keyword evidence="11" id="KW-0067">ATP-binding</keyword>
<dbReference type="RefSeq" id="WP_006191061.1">
    <property type="nucleotide sequence ID" value="NC_015437.1"/>
</dbReference>
<dbReference type="InterPro" id="IPR036565">
    <property type="entry name" value="Mur-like_cat_sf"/>
</dbReference>
<dbReference type="GO" id="GO:0009252">
    <property type="term" value="P:peptidoglycan biosynthetic process"/>
    <property type="evidence" value="ECO:0007669"/>
    <property type="project" value="UniProtKB-UniRule"/>
</dbReference>
<feature type="binding site" evidence="10">
    <location>
        <begin position="156"/>
        <end position="157"/>
    </location>
    <ligand>
        <name>UDP-N-acetyl-alpha-D-muramoyl-L-alanyl-D-glutamate</name>
        <dbReference type="ChEBI" id="CHEBI:83900"/>
    </ligand>
</feature>
<dbReference type="GO" id="GO:0005737">
    <property type="term" value="C:cytoplasm"/>
    <property type="evidence" value="ECO:0007669"/>
    <property type="project" value="UniProtKB-SubCell"/>
</dbReference>
<comment type="function">
    <text evidence="9 10">Catalyzes the addition of meso-diaminopimelic acid to the nucleotide precursor UDP-N-acetylmuramoyl-L-alanyl-D-glutamate (UMAG) in the biosynthesis of bacterial cell-wall peptidoglycan.</text>
</comment>
<dbReference type="SUPFAM" id="SSF63418">
    <property type="entry name" value="MurE/MurF N-terminal domain"/>
    <property type="match status" value="2"/>
</dbReference>
<dbReference type="NCBIfam" id="NF001124">
    <property type="entry name" value="PRK00139.1-2"/>
    <property type="match status" value="1"/>
</dbReference>
<comment type="similarity">
    <text evidence="11">Belongs to the MurCDEF family. MurF subfamily.</text>
</comment>
<dbReference type="GO" id="GO:0005524">
    <property type="term" value="F:ATP binding"/>
    <property type="evidence" value="ECO:0007669"/>
    <property type="project" value="UniProtKB-UniRule"/>
</dbReference>
<evidence type="ECO:0000256" key="11">
    <source>
        <dbReference type="HAMAP-Rule" id="MF_02019"/>
    </source>
</evidence>
<evidence type="ECO:0000259" key="14">
    <source>
        <dbReference type="Pfam" id="PF01225"/>
    </source>
</evidence>
<dbReference type="Pfam" id="PF08245">
    <property type="entry name" value="Mur_ligase_M"/>
    <property type="match status" value="2"/>
</dbReference>
<dbReference type="InterPro" id="IPR005863">
    <property type="entry name" value="UDP-N-AcMur_synth"/>
</dbReference>
<feature type="domain" description="Mur ligase N-terminal catalytic" evidence="14">
    <location>
        <begin position="528"/>
        <end position="571"/>
    </location>
</feature>
<gene>
    <name evidence="10 17" type="primary">murE</name>
    <name evidence="11" type="synonym">murF</name>
    <name evidence="17" type="ORF">SELSPUOL_00326</name>
</gene>
<dbReference type="PANTHER" id="PTHR23135">
    <property type="entry name" value="MUR LIGASE FAMILY MEMBER"/>
    <property type="match status" value="1"/>
</dbReference>
<dbReference type="InterPro" id="IPR000713">
    <property type="entry name" value="Mur_ligase_N"/>
</dbReference>
<dbReference type="EMBL" id="ACKP02000010">
    <property type="protein sequence ID" value="EEX78142.1"/>
    <property type="molecule type" value="Genomic_DNA"/>
</dbReference>
<feature type="binding site" evidence="10">
    <location>
        <position position="388"/>
    </location>
    <ligand>
        <name>meso-2,6-diaminopimelate</name>
        <dbReference type="ChEBI" id="CHEBI:57791"/>
    </ligand>
</feature>